<gene>
    <name evidence="2" type="ORF">MM239_02530</name>
</gene>
<organism evidence="2 3">
    <name type="scientific">Belliella filtrata</name>
    <dbReference type="NCBI Taxonomy" id="2923435"/>
    <lineage>
        <taxon>Bacteria</taxon>
        <taxon>Pseudomonadati</taxon>
        <taxon>Bacteroidota</taxon>
        <taxon>Cytophagia</taxon>
        <taxon>Cytophagales</taxon>
        <taxon>Cyclobacteriaceae</taxon>
        <taxon>Belliella</taxon>
    </lineage>
</organism>
<accession>A0ABS9UVS0</accession>
<feature type="transmembrane region" description="Helical" evidence="1">
    <location>
        <begin position="92"/>
        <end position="112"/>
    </location>
</feature>
<proteinExistence type="predicted"/>
<dbReference type="RefSeq" id="WP_241346327.1">
    <property type="nucleotide sequence ID" value="NZ_JAKZGP010000003.1"/>
</dbReference>
<keyword evidence="1" id="KW-0812">Transmembrane</keyword>
<evidence type="ECO:0000313" key="2">
    <source>
        <dbReference type="EMBL" id="MCH7408257.1"/>
    </source>
</evidence>
<dbReference type="Proteomes" id="UP001165489">
    <property type="component" value="Unassembled WGS sequence"/>
</dbReference>
<feature type="transmembrane region" description="Helical" evidence="1">
    <location>
        <begin position="118"/>
        <end position="142"/>
    </location>
</feature>
<name>A0ABS9UVS0_9BACT</name>
<comment type="caution">
    <text evidence="2">The sequence shown here is derived from an EMBL/GenBank/DDBJ whole genome shotgun (WGS) entry which is preliminary data.</text>
</comment>
<keyword evidence="1" id="KW-1133">Transmembrane helix</keyword>
<keyword evidence="1" id="KW-0472">Membrane</keyword>
<dbReference type="EMBL" id="JAKZGP010000003">
    <property type="protein sequence ID" value="MCH7408257.1"/>
    <property type="molecule type" value="Genomic_DNA"/>
</dbReference>
<evidence type="ECO:0000256" key="1">
    <source>
        <dbReference type="SAM" id="Phobius"/>
    </source>
</evidence>
<feature type="transmembrane region" description="Helical" evidence="1">
    <location>
        <begin position="163"/>
        <end position="183"/>
    </location>
</feature>
<reference evidence="2" key="1">
    <citation type="submission" date="2022-03" db="EMBL/GenBank/DDBJ databases">
        <title>De novo assembled genomes of Belliella spp. (Cyclobacteriaceae) strains.</title>
        <authorList>
            <person name="Szabo A."/>
            <person name="Korponai K."/>
            <person name="Felfoldi T."/>
        </authorList>
    </citation>
    <scope>NUCLEOTIDE SEQUENCE</scope>
    <source>
        <strain evidence="2">DSM 111904</strain>
    </source>
</reference>
<evidence type="ECO:0000313" key="3">
    <source>
        <dbReference type="Proteomes" id="UP001165489"/>
    </source>
</evidence>
<feature type="transmembrane region" description="Helical" evidence="1">
    <location>
        <begin position="189"/>
        <end position="209"/>
    </location>
</feature>
<keyword evidence="3" id="KW-1185">Reference proteome</keyword>
<protein>
    <submittedName>
        <fullName evidence="2">Uncharacterized protein</fullName>
    </submittedName>
</protein>
<sequence length="222" mass="26324">MRKLTDVELEIIKERLESLSLSYIEIYNELFDHYVTALEQVDSKEFVEKKEILDDEFAWSVVHHMEKELLKNVSQELQSSQLEALKFWKMDFWRVFGIFTYTVLLIFIYKTISLDVMMAFAFLPGFGVITALLYHSGNNFWFSFNPRYFRPRNVILQAAVGRYLFVLNSSNFFFFITSIILINNNLENSAMILMLFYSTFLNLYALSLYHSINLKTFKLIKP</sequence>